<gene>
    <name evidence="1" type="ORF">BaRGS_00006781</name>
</gene>
<organism evidence="1 2">
    <name type="scientific">Batillaria attramentaria</name>
    <dbReference type="NCBI Taxonomy" id="370345"/>
    <lineage>
        <taxon>Eukaryota</taxon>
        <taxon>Metazoa</taxon>
        <taxon>Spiralia</taxon>
        <taxon>Lophotrochozoa</taxon>
        <taxon>Mollusca</taxon>
        <taxon>Gastropoda</taxon>
        <taxon>Caenogastropoda</taxon>
        <taxon>Sorbeoconcha</taxon>
        <taxon>Cerithioidea</taxon>
        <taxon>Batillariidae</taxon>
        <taxon>Batillaria</taxon>
    </lineage>
</organism>
<reference evidence="1 2" key="1">
    <citation type="journal article" date="2023" name="Sci. Data">
        <title>Genome assembly of the Korean intertidal mud-creeper Batillaria attramentaria.</title>
        <authorList>
            <person name="Patra A.K."/>
            <person name="Ho P.T."/>
            <person name="Jun S."/>
            <person name="Lee S.J."/>
            <person name="Kim Y."/>
            <person name="Won Y.J."/>
        </authorList>
    </citation>
    <scope>NUCLEOTIDE SEQUENCE [LARGE SCALE GENOMIC DNA]</scope>
    <source>
        <strain evidence="1">Wonlab-2016</strain>
    </source>
</reference>
<accession>A0ABD0LSR3</accession>
<comment type="caution">
    <text evidence="1">The sequence shown here is derived from an EMBL/GenBank/DDBJ whole genome shotgun (WGS) entry which is preliminary data.</text>
</comment>
<dbReference type="EMBL" id="JACVVK020000028">
    <property type="protein sequence ID" value="KAK7502029.1"/>
    <property type="molecule type" value="Genomic_DNA"/>
</dbReference>
<proteinExistence type="predicted"/>
<dbReference type="AlphaFoldDB" id="A0ABD0LSR3"/>
<protein>
    <submittedName>
        <fullName evidence="1">Uncharacterized protein</fullName>
    </submittedName>
</protein>
<name>A0ABD0LSR3_9CAEN</name>
<sequence>MVSRSILKVDGLQSLLTSRYLRTHWEQRSRYVNSDLAWEPSLSFSASPMRFLPAYHPSVLVLTLLSPHRLERVGDMACYSVTSETDTEEYVRESRST</sequence>
<evidence type="ECO:0000313" key="2">
    <source>
        <dbReference type="Proteomes" id="UP001519460"/>
    </source>
</evidence>
<keyword evidence="2" id="KW-1185">Reference proteome</keyword>
<evidence type="ECO:0000313" key="1">
    <source>
        <dbReference type="EMBL" id="KAK7502029.1"/>
    </source>
</evidence>
<dbReference type="Proteomes" id="UP001519460">
    <property type="component" value="Unassembled WGS sequence"/>
</dbReference>